<comment type="similarity">
    <text evidence="1">Belongs to the beta-class carbonic anhydrase family.</text>
</comment>
<dbReference type="EMBL" id="JAVDXZ010000001">
    <property type="protein sequence ID" value="MDR7330276.1"/>
    <property type="molecule type" value="Genomic_DNA"/>
</dbReference>
<dbReference type="RefSeq" id="WP_290195795.1">
    <property type="nucleotide sequence ID" value="NZ_CP047654.1"/>
</dbReference>
<dbReference type="CDD" id="cd03378">
    <property type="entry name" value="beta_CA_cladeC"/>
    <property type="match status" value="1"/>
</dbReference>
<dbReference type="PANTHER" id="PTHR11002:SF79">
    <property type="entry name" value="CARBONIC ANHYDRASE 2"/>
    <property type="match status" value="1"/>
</dbReference>
<dbReference type="GO" id="GO:0004089">
    <property type="term" value="F:carbonate dehydratase activity"/>
    <property type="evidence" value="ECO:0007669"/>
    <property type="project" value="UniProtKB-EC"/>
</dbReference>
<dbReference type="Gene3D" id="3.40.1050.10">
    <property type="entry name" value="Carbonic anhydrase"/>
    <property type="match status" value="1"/>
</dbReference>
<protein>
    <submittedName>
        <fullName evidence="3">Carbonic anhydrase</fullName>
        <ecNumber evidence="3">4.2.1.1</ecNumber>
    </submittedName>
</protein>
<evidence type="ECO:0000313" key="4">
    <source>
        <dbReference type="Proteomes" id="UP001180840"/>
    </source>
</evidence>
<evidence type="ECO:0000256" key="1">
    <source>
        <dbReference type="ARBA" id="ARBA00006217"/>
    </source>
</evidence>
<dbReference type="Pfam" id="PF00484">
    <property type="entry name" value="Pro_CA"/>
    <property type="match status" value="1"/>
</dbReference>
<keyword evidence="3" id="KW-0456">Lyase</keyword>
<accession>A0ABU1ZZC8</accession>
<dbReference type="EC" id="4.2.1.1" evidence="3"/>
<proteinExistence type="inferred from homology"/>
<comment type="function">
    <text evidence="2">Catalyzes the reversible hydration of carbon dioxide to form bicarbonate.</text>
</comment>
<comment type="caution">
    <text evidence="3">The sequence shown here is derived from an EMBL/GenBank/DDBJ whole genome shotgun (WGS) entry which is preliminary data.</text>
</comment>
<sequence>METENPSTLTPQQAWDQLIAGNRRFASGTSSHPHLDEARRSQLTGGQNPSAVIIACSDSRVPVELIFDAGLGDVFVVRTAGPILGESVMGSISFAVNALEVPLVIVLSHESCGAVAASVNALEAGSIPDDHRRVLVERVSPSILMARAEGKKEVFEFERRHAAEVASQLMQRMPRLRSKVTSGEVGVVAARYLLEDGLVEAVAGHGIDVGPELL</sequence>
<keyword evidence="4" id="KW-1185">Reference proteome</keyword>
<dbReference type="InterPro" id="IPR036874">
    <property type="entry name" value="Carbonic_anhydrase_sf"/>
</dbReference>
<dbReference type="Proteomes" id="UP001180840">
    <property type="component" value="Unassembled WGS sequence"/>
</dbReference>
<name>A0ABU1ZZC8_9CORY</name>
<evidence type="ECO:0000313" key="3">
    <source>
        <dbReference type="EMBL" id="MDR7330276.1"/>
    </source>
</evidence>
<dbReference type="SUPFAM" id="SSF53056">
    <property type="entry name" value="beta-carbonic anhydrase, cab"/>
    <property type="match status" value="1"/>
</dbReference>
<organism evidence="3 4">
    <name type="scientific">Corynebacterium guangdongense</name>
    <dbReference type="NCBI Taxonomy" id="1783348"/>
    <lineage>
        <taxon>Bacteria</taxon>
        <taxon>Bacillati</taxon>
        <taxon>Actinomycetota</taxon>
        <taxon>Actinomycetes</taxon>
        <taxon>Mycobacteriales</taxon>
        <taxon>Corynebacteriaceae</taxon>
        <taxon>Corynebacterium</taxon>
    </lineage>
</organism>
<evidence type="ECO:0000256" key="2">
    <source>
        <dbReference type="ARBA" id="ARBA00024993"/>
    </source>
</evidence>
<dbReference type="InterPro" id="IPR001765">
    <property type="entry name" value="Carbonic_anhydrase"/>
</dbReference>
<dbReference type="SMART" id="SM00947">
    <property type="entry name" value="Pro_CA"/>
    <property type="match status" value="1"/>
</dbReference>
<dbReference type="PANTHER" id="PTHR11002">
    <property type="entry name" value="CARBONIC ANHYDRASE"/>
    <property type="match status" value="1"/>
</dbReference>
<reference evidence="3" key="1">
    <citation type="submission" date="2023-07" db="EMBL/GenBank/DDBJ databases">
        <title>Sequencing the genomes of 1000 actinobacteria strains.</title>
        <authorList>
            <person name="Klenk H.-P."/>
        </authorList>
    </citation>
    <scope>NUCLEOTIDE SEQUENCE</scope>
    <source>
        <strain evidence="3">DSM 107476</strain>
    </source>
</reference>
<gene>
    <name evidence="3" type="ORF">J2S39_001952</name>
</gene>